<dbReference type="InterPro" id="IPR008266">
    <property type="entry name" value="Tyr_kinase_AS"/>
</dbReference>
<dbReference type="Gene3D" id="1.10.510.10">
    <property type="entry name" value="Transferase(Phosphotransferase) domain 1"/>
    <property type="match status" value="1"/>
</dbReference>
<feature type="domain" description="Fungal-type protein kinase" evidence="1">
    <location>
        <begin position="153"/>
        <end position="313"/>
    </location>
</feature>
<gene>
    <name evidence="2" type="ORF">CPB84DRAFT_1852271</name>
</gene>
<comment type="caution">
    <text evidence="2">The sequence shown here is derived from an EMBL/GenBank/DDBJ whole genome shotgun (WGS) entry which is preliminary data.</text>
</comment>
<evidence type="ECO:0000313" key="2">
    <source>
        <dbReference type="EMBL" id="KAF8878790.1"/>
    </source>
</evidence>
<dbReference type="AlphaFoldDB" id="A0A9P5TGQ1"/>
<protein>
    <recommendedName>
        <fullName evidence="1">Fungal-type protein kinase domain-containing protein</fullName>
    </recommendedName>
</protein>
<accession>A0A9P5TGQ1</accession>
<dbReference type="Proteomes" id="UP000724874">
    <property type="component" value="Unassembled WGS sequence"/>
</dbReference>
<dbReference type="GO" id="GO:0004672">
    <property type="term" value="F:protein kinase activity"/>
    <property type="evidence" value="ECO:0007669"/>
    <property type="project" value="InterPro"/>
</dbReference>
<dbReference type="EMBL" id="JADNYJ010000155">
    <property type="protein sequence ID" value="KAF8878790.1"/>
    <property type="molecule type" value="Genomic_DNA"/>
</dbReference>
<dbReference type="Pfam" id="PF17667">
    <property type="entry name" value="Pkinase_fungal"/>
    <property type="match status" value="2"/>
</dbReference>
<name>A0A9P5TGQ1_GYMJU</name>
<dbReference type="InterPro" id="IPR011009">
    <property type="entry name" value="Kinase-like_dom_sf"/>
</dbReference>
<dbReference type="InterPro" id="IPR040976">
    <property type="entry name" value="Pkinase_fungal"/>
</dbReference>
<proteinExistence type="predicted"/>
<dbReference type="OrthoDB" id="3260094at2759"/>
<reference evidence="2" key="1">
    <citation type="submission" date="2020-11" db="EMBL/GenBank/DDBJ databases">
        <authorList>
            <consortium name="DOE Joint Genome Institute"/>
            <person name="Ahrendt S."/>
            <person name="Riley R."/>
            <person name="Andreopoulos W."/>
            <person name="LaButti K."/>
            <person name="Pangilinan J."/>
            <person name="Ruiz-duenas F.J."/>
            <person name="Barrasa J.M."/>
            <person name="Sanchez-Garcia M."/>
            <person name="Camarero S."/>
            <person name="Miyauchi S."/>
            <person name="Serrano A."/>
            <person name="Linde D."/>
            <person name="Babiker R."/>
            <person name="Drula E."/>
            <person name="Ayuso-Fernandez I."/>
            <person name="Pacheco R."/>
            <person name="Padilla G."/>
            <person name="Ferreira P."/>
            <person name="Barriuso J."/>
            <person name="Kellner H."/>
            <person name="Castanera R."/>
            <person name="Alfaro M."/>
            <person name="Ramirez L."/>
            <person name="Pisabarro A.G."/>
            <person name="Kuo A."/>
            <person name="Tritt A."/>
            <person name="Lipzen A."/>
            <person name="He G."/>
            <person name="Yan M."/>
            <person name="Ng V."/>
            <person name="Cullen D."/>
            <person name="Martin F."/>
            <person name="Rosso M.-N."/>
            <person name="Henrissat B."/>
            <person name="Hibbett D."/>
            <person name="Martinez A.T."/>
            <person name="Grigoriev I.V."/>
        </authorList>
    </citation>
    <scope>NUCLEOTIDE SEQUENCE</scope>
    <source>
        <strain evidence="2">AH 44721</strain>
    </source>
</reference>
<dbReference type="PROSITE" id="PS00109">
    <property type="entry name" value="PROTEIN_KINASE_TYR"/>
    <property type="match status" value="1"/>
</dbReference>
<sequence length="452" mass="50594">MFEAQPFCRFAIGLALHGRSTDSKLPQFCFVLVDRAGVCLTNWANISGYEAITLTCIVFRLSYTSPDVLSIDTSMTVDFYSGNISKIKVQDQEFDVVKHIYSSLILFGHGTHVFLVRDKARGFHILKDAWILADHKTSEIDILSTISDNLKKDLMTGPAGDTVTSFRSREEFVKVILDCVDWLEYLHKKCQMVHGDLSINNIVIYRNPLPHPPISLRKGAKWLPASASVQMTQHKSAAFMLAPSEGLKEKIPVSGVVIDYDYAREISKGTGKEKTSGTLPFMLLASLGKGKHGKHVYGPAHDLESLLHMVIGIVTFTIGPCGQLRLHKDKAIDLINYGMEIHEYLPDYWKPFSPYVRHLVSATWPNSDPFSESAATHEAYREILKEALTDLGAHHPETECSYARVIVPAKHPRSSADVGKYPYKFLQGDDAKRHPQIAVVKPLSEWKDSVDI</sequence>
<dbReference type="SUPFAM" id="SSF56112">
    <property type="entry name" value="Protein kinase-like (PK-like)"/>
    <property type="match status" value="1"/>
</dbReference>
<evidence type="ECO:0000259" key="1">
    <source>
        <dbReference type="Pfam" id="PF17667"/>
    </source>
</evidence>
<feature type="domain" description="Fungal-type protein kinase" evidence="1">
    <location>
        <begin position="2"/>
        <end position="151"/>
    </location>
</feature>
<evidence type="ECO:0000313" key="3">
    <source>
        <dbReference type="Proteomes" id="UP000724874"/>
    </source>
</evidence>
<organism evidence="2 3">
    <name type="scientific">Gymnopilus junonius</name>
    <name type="common">Spectacular rustgill mushroom</name>
    <name type="synonym">Gymnopilus spectabilis subsp. junonius</name>
    <dbReference type="NCBI Taxonomy" id="109634"/>
    <lineage>
        <taxon>Eukaryota</taxon>
        <taxon>Fungi</taxon>
        <taxon>Dikarya</taxon>
        <taxon>Basidiomycota</taxon>
        <taxon>Agaricomycotina</taxon>
        <taxon>Agaricomycetes</taxon>
        <taxon>Agaricomycetidae</taxon>
        <taxon>Agaricales</taxon>
        <taxon>Agaricineae</taxon>
        <taxon>Hymenogastraceae</taxon>
        <taxon>Gymnopilus</taxon>
    </lineage>
</organism>
<keyword evidence="3" id="KW-1185">Reference proteome</keyword>